<reference evidence="3" key="1">
    <citation type="journal article" date="2014" name="Int. J. Syst. Evol. Microbiol.">
        <title>Complete genome sequence of Corynebacterium casei LMG S-19264T (=DSM 44701T), isolated from a smear-ripened cheese.</title>
        <authorList>
            <consortium name="US DOE Joint Genome Institute (JGI-PGF)"/>
            <person name="Walter F."/>
            <person name="Albersmeier A."/>
            <person name="Kalinowski J."/>
            <person name="Ruckert C."/>
        </authorList>
    </citation>
    <scope>NUCLEOTIDE SEQUENCE</scope>
    <source>
        <strain evidence="3">CGMCC 4.7299</strain>
    </source>
</reference>
<feature type="compositionally biased region" description="Low complexity" evidence="1">
    <location>
        <begin position="68"/>
        <end position="80"/>
    </location>
</feature>
<dbReference type="Proteomes" id="UP000656042">
    <property type="component" value="Unassembled WGS sequence"/>
</dbReference>
<gene>
    <name evidence="3" type="ORF">GCM10012284_27640</name>
</gene>
<evidence type="ECO:0000256" key="2">
    <source>
        <dbReference type="SAM" id="Phobius"/>
    </source>
</evidence>
<dbReference type="AlphaFoldDB" id="A0A8J3C0P9"/>
<feature type="region of interest" description="Disordered" evidence="1">
    <location>
        <begin position="61"/>
        <end position="142"/>
    </location>
</feature>
<feature type="transmembrane region" description="Helical" evidence="2">
    <location>
        <begin position="37"/>
        <end position="57"/>
    </location>
</feature>
<name>A0A8J3C0P9_9ACTN</name>
<dbReference type="RefSeq" id="WP_229715820.1">
    <property type="nucleotide sequence ID" value="NZ_BMMX01000010.1"/>
</dbReference>
<feature type="transmembrane region" description="Helical" evidence="2">
    <location>
        <begin position="7"/>
        <end position="25"/>
    </location>
</feature>
<dbReference type="EMBL" id="BMMX01000010">
    <property type="protein sequence ID" value="GGK92278.1"/>
    <property type="molecule type" value="Genomic_DNA"/>
</dbReference>
<proteinExistence type="predicted"/>
<keyword evidence="2" id="KW-0812">Transmembrane</keyword>
<keyword evidence="4" id="KW-1185">Reference proteome</keyword>
<keyword evidence="2" id="KW-0472">Membrane</keyword>
<feature type="compositionally biased region" description="Basic and acidic residues" evidence="1">
    <location>
        <begin position="90"/>
        <end position="110"/>
    </location>
</feature>
<sequence length="142" mass="15303">MKPHRADGVSLSFGLIFVLVAAWWAVSRVVHLRLPTLGWLIAGMLILFGMIGLLRAIRSGRRAEPVQATTTEPAPDDTAAGGLPPQMHADIVRELMENSAERFGRDHPEPSARPATEPPTEPPTEELAARPPTGGRDDSARG</sequence>
<organism evidence="3 4">
    <name type="scientific">Mangrovihabitans endophyticus</name>
    <dbReference type="NCBI Taxonomy" id="1751298"/>
    <lineage>
        <taxon>Bacteria</taxon>
        <taxon>Bacillati</taxon>
        <taxon>Actinomycetota</taxon>
        <taxon>Actinomycetes</taxon>
        <taxon>Micromonosporales</taxon>
        <taxon>Micromonosporaceae</taxon>
        <taxon>Mangrovihabitans</taxon>
    </lineage>
</organism>
<reference evidence="3" key="2">
    <citation type="submission" date="2020-09" db="EMBL/GenBank/DDBJ databases">
        <authorList>
            <person name="Sun Q."/>
            <person name="Zhou Y."/>
        </authorList>
    </citation>
    <scope>NUCLEOTIDE SEQUENCE</scope>
    <source>
        <strain evidence="3">CGMCC 4.7299</strain>
    </source>
</reference>
<keyword evidence="2" id="KW-1133">Transmembrane helix</keyword>
<evidence type="ECO:0000313" key="4">
    <source>
        <dbReference type="Proteomes" id="UP000656042"/>
    </source>
</evidence>
<accession>A0A8J3C0P9</accession>
<comment type="caution">
    <text evidence="3">The sequence shown here is derived from an EMBL/GenBank/DDBJ whole genome shotgun (WGS) entry which is preliminary data.</text>
</comment>
<protein>
    <submittedName>
        <fullName evidence="3">Uncharacterized protein</fullName>
    </submittedName>
</protein>
<evidence type="ECO:0000313" key="3">
    <source>
        <dbReference type="EMBL" id="GGK92278.1"/>
    </source>
</evidence>
<evidence type="ECO:0000256" key="1">
    <source>
        <dbReference type="SAM" id="MobiDB-lite"/>
    </source>
</evidence>